<keyword evidence="2" id="KW-1185">Reference proteome</keyword>
<evidence type="ECO:0000313" key="2">
    <source>
        <dbReference type="Proteomes" id="UP000256769"/>
    </source>
</evidence>
<dbReference type="AlphaFoldDB" id="A0A3D9CPY4"/>
<dbReference type="RefSeq" id="WP_115957743.1">
    <property type="nucleotide sequence ID" value="NZ_CBCRVL010000004.1"/>
</dbReference>
<protein>
    <submittedName>
        <fullName evidence="1">Uncharacterized protein</fullName>
    </submittedName>
</protein>
<name>A0A3D9CPY4_9FLAO</name>
<proteinExistence type="predicted"/>
<comment type="caution">
    <text evidence="1">The sequence shown here is derived from an EMBL/GenBank/DDBJ whole genome shotgun (WGS) entry which is preliminary data.</text>
</comment>
<accession>A0A3D9CPY4</accession>
<sequence>MTAAILYGNYDGKGNAIVVRINNLADPLYTIGGYLIGFTKNNLEYYHFIKSDFKQDDKNSVDAGYYSLDDWLRYWADQIKIEEVRKFENAFFEHIKKGDTIIVQKHKVANDMVNYNINEEYQYVWNSDQYLIPFSEKIYIPANVTGVEKPYNPQPNATSFYNNSKFLIDIVSSEKKGEVARYLIYSAYCIHHINNSILPLFSESAYLALITEQKNFWSNPFTNTTGLSETEIVNIVHDFYLEVLNFYVTGFRNKKKIQSVSQNRKLFYLTLFMSVKALTTLTSKIKIEILKTATEEMSEYFEKETVENLIVRIAGSFDANTINRIDEFLEGLIKSENVIGKDQVTLYQYIYDRMSTSWNMKKGVIQLTNWIAKTNFKPTNTKSAFVQAIYSLWQFSKFNPYNEDGTLKTNAFYIKSLNPEKSKPAANGFFVEDSIQPTPNTLYNYSYETAYQVSIGVHTGWPYAHVGDTEHFYTIKYPLAAPISMPYESEKRIGIFFDNFTFDFKGSKIQATQNKLPWIETESYLSKYSETSQLYGTYDIFQPISLINNNIDSAVPLVTIYGDKIEIGNGNLTINSLIPIFMLKMIDDLGDKSDAETAIGYAVDGVLTFSGIGNLTKLRHLRWAALGVNEVQLVSKAGLRIVLGGVEFTSGVLGFLANFVECNANDEFCKSVKNFIMMLQLATLSVSSVDTLTTLALRNSARRITKIAGGTDANTIRQNVENRLKQLHPNASDSVIQQTSSAILGSSIIGVTPEMIGILIRRIKKLFEDKGAWTLDISYTNTFLNDYIKLCKDELGLTDKVIEELIFIANKKTPPKKFISTDQLIIQTKFHVNEILKRGFSAGFSNMLQYKSFCNKVRDQFKTNLLDLPGELSQHIDSLECVVKGSACRTWKTLDPEPPVGMVKPRQPDDIDLGLRLDADDYDAFVEELKMVIHDVILDEREVKILIDRINNKNTYGKLQYDEIFKHIPVGNSDFVKKIRKAAAPYTNFAEDNINFAIIKKGGKYDNSPEITFKY</sequence>
<evidence type="ECO:0000313" key="1">
    <source>
        <dbReference type="EMBL" id="REC67853.1"/>
    </source>
</evidence>
<reference evidence="1 2" key="1">
    <citation type="journal article" date="2007" name="Int. J. Syst. Evol. Microbiol.">
        <title>Chryseobacterium flavum sp. nov., isolated from polluted soil.</title>
        <authorList>
            <person name="Zhou Y."/>
            <person name="Dong J."/>
            <person name="Wang X."/>
            <person name="Huang X."/>
            <person name="Zhang K.Y."/>
            <person name="Zhang Y.Q."/>
            <person name="Guo Y.F."/>
            <person name="Lai R."/>
            <person name="Li W.J."/>
        </authorList>
    </citation>
    <scope>NUCLEOTIDE SEQUENCE [LARGE SCALE GENOMIC DNA]</scope>
    <source>
        <strain evidence="1 2">KCTC 12877</strain>
    </source>
</reference>
<gene>
    <name evidence="1" type="ORF">DRF59_05845</name>
</gene>
<dbReference type="OrthoDB" id="766911at2"/>
<dbReference type="EMBL" id="QNUE01000004">
    <property type="protein sequence ID" value="REC67853.1"/>
    <property type="molecule type" value="Genomic_DNA"/>
</dbReference>
<organism evidence="1 2">
    <name type="scientific">Chryseobacterium flavum</name>
    <dbReference type="NCBI Taxonomy" id="415851"/>
    <lineage>
        <taxon>Bacteria</taxon>
        <taxon>Pseudomonadati</taxon>
        <taxon>Bacteroidota</taxon>
        <taxon>Flavobacteriia</taxon>
        <taxon>Flavobacteriales</taxon>
        <taxon>Weeksellaceae</taxon>
        <taxon>Chryseobacterium group</taxon>
        <taxon>Chryseobacterium</taxon>
    </lineage>
</organism>
<dbReference type="Proteomes" id="UP000256769">
    <property type="component" value="Unassembled WGS sequence"/>
</dbReference>